<proteinExistence type="predicted"/>
<feature type="transmembrane region" description="Helical" evidence="7">
    <location>
        <begin position="57"/>
        <end position="74"/>
    </location>
</feature>
<dbReference type="STRING" id="1122214.Mame_02348"/>
<feature type="transmembrane region" description="Helical" evidence="7">
    <location>
        <begin position="449"/>
        <end position="472"/>
    </location>
</feature>
<dbReference type="RefSeq" id="WP_018063724.1">
    <property type="nucleotide sequence ID" value="NZ_AQWH01000004.1"/>
</dbReference>
<dbReference type="InterPro" id="IPR011701">
    <property type="entry name" value="MFS"/>
</dbReference>
<organism evidence="9 10">
    <name type="scientific">Martelella mediterranea DSM 17316</name>
    <dbReference type="NCBI Taxonomy" id="1122214"/>
    <lineage>
        <taxon>Bacteria</taxon>
        <taxon>Pseudomonadati</taxon>
        <taxon>Pseudomonadota</taxon>
        <taxon>Alphaproteobacteria</taxon>
        <taxon>Hyphomicrobiales</taxon>
        <taxon>Aurantimonadaceae</taxon>
        <taxon>Martelella</taxon>
    </lineage>
</organism>
<dbReference type="Gene3D" id="1.20.1250.20">
    <property type="entry name" value="MFS general substrate transporter like domains"/>
    <property type="match status" value="1"/>
</dbReference>
<feature type="domain" description="Major facilitator superfamily (MFS) profile" evidence="8">
    <location>
        <begin position="19"/>
        <end position="481"/>
    </location>
</feature>
<dbReference type="Proteomes" id="UP000191135">
    <property type="component" value="Chromosome"/>
</dbReference>
<dbReference type="PROSITE" id="PS50850">
    <property type="entry name" value="MFS"/>
    <property type="match status" value="1"/>
</dbReference>
<feature type="transmembrane region" description="Helical" evidence="7">
    <location>
        <begin position="277"/>
        <end position="304"/>
    </location>
</feature>
<comment type="subcellular location">
    <subcellularLocation>
        <location evidence="1">Cell membrane</location>
        <topology evidence="1">Multi-pass membrane protein</topology>
    </subcellularLocation>
</comment>
<feature type="transmembrane region" description="Helical" evidence="7">
    <location>
        <begin position="234"/>
        <end position="256"/>
    </location>
</feature>
<keyword evidence="5 7" id="KW-1133">Transmembrane helix</keyword>
<feature type="transmembrane region" description="Helical" evidence="7">
    <location>
        <begin position="375"/>
        <end position="398"/>
    </location>
</feature>
<keyword evidence="4 7" id="KW-0812">Transmembrane</keyword>
<dbReference type="PANTHER" id="PTHR42718">
    <property type="entry name" value="MAJOR FACILITATOR SUPERFAMILY MULTIDRUG TRANSPORTER MFSC"/>
    <property type="match status" value="1"/>
</dbReference>
<dbReference type="CDD" id="cd17321">
    <property type="entry name" value="MFS_MMR_MDR_like"/>
    <property type="match status" value="1"/>
</dbReference>
<evidence type="ECO:0000256" key="2">
    <source>
        <dbReference type="ARBA" id="ARBA00022448"/>
    </source>
</evidence>
<sequence length="492" mass="52433">MNSSLTDAHAEPHPGRWVALAVLLCAVFMNMLDVTIVNVALPSIQKGLKASNSDIEWVVAGYVLVFALALLPFGRLGDIVGKKRMFMIGVFSFTIGSALCGLSHNIELLVASRLFQGFSAAMMTPQVLALAQVMFPPHERARAFSFFGMMAGIATVSGPIIGGLLIDHDVFSLGWRAIFLINLPIGVFAVLAGWKLVPHTESHPGGRNDYAGIALIAAAMFMLIFPLVEGRNFGWPAWCFAMMAAAIPMLAAFVLWERRQNRRNRPQLLAFALIANRNFMVGSVMALVFFSTMPGFFLCLAIFLQVGFDFDPLKSGLTTVPFSVGVFLASVANGRFGSVALKFRMICGLALLFVGIFWLRSYVLTITDTISHWDVLGPLLTAGLGLGMSIASIFQLVLAGVPAREAGSASGALQAVQQLGGAFGIAIISGIFFSRLASLLPAGGDQHPAYVQAFAGAVVFNLVAYVIVAVLATMLPAHKAASGPGKAEPHIA</sequence>
<accession>A0A1U9Z1Z6</accession>
<gene>
    <name evidence="9" type="primary">stp</name>
    <name evidence="9" type="ORF">Mame_02348</name>
</gene>
<feature type="transmembrane region" description="Helical" evidence="7">
    <location>
        <begin position="178"/>
        <end position="197"/>
    </location>
</feature>
<feature type="transmembrane region" description="Helical" evidence="7">
    <location>
        <begin position="209"/>
        <end position="228"/>
    </location>
</feature>
<dbReference type="InterPro" id="IPR004638">
    <property type="entry name" value="EmrB-like"/>
</dbReference>
<evidence type="ECO:0000256" key="6">
    <source>
        <dbReference type="ARBA" id="ARBA00023136"/>
    </source>
</evidence>
<feature type="transmembrane region" description="Helical" evidence="7">
    <location>
        <begin position="419"/>
        <end position="437"/>
    </location>
</feature>
<feature type="transmembrane region" description="Helical" evidence="7">
    <location>
        <begin position="343"/>
        <end position="363"/>
    </location>
</feature>
<evidence type="ECO:0000256" key="1">
    <source>
        <dbReference type="ARBA" id="ARBA00004651"/>
    </source>
</evidence>
<dbReference type="Pfam" id="PF07690">
    <property type="entry name" value="MFS_1"/>
    <property type="match status" value="2"/>
</dbReference>
<name>A0A1U9Z1Z6_9HYPH</name>
<dbReference type="InterPro" id="IPR036259">
    <property type="entry name" value="MFS_trans_sf"/>
</dbReference>
<keyword evidence="3" id="KW-1003">Cell membrane</keyword>
<evidence type="ECO:0000256" key="4">
    <source>
        <dbReference type="ARBA" id="ARBA00022692"/>
    </source>
</evidence>
<dbReference type="PANTHER" id="PTHR42718:SF39">
    <property type="entry name" value="ACTINORHODIN TRANSPORTER-RELATED"/>
    <property type="match status" value="1"/>
</dbReference>
<dbReference type="KEGG" id="mmed:Mame_02348"/>
<dbReference type="Gene3D" id="1.20.1720.10">
    <property type="entry name" value="Multidrug resistance protein D"/>
    <property type="match status" value="1"/>
</dbReference>
<dbReference type="InterPro" id="IPR020846">
    <property type="entry name" value="MFS_dom"/>
</dbReference>
<dbReference type="AlphaFoldDB" id="A0A1U9Z1Z6"/>
<reference evidence="9 10" key="1">
    <citation type="submission" date="2017-03" db="EMBL/GenBank/DDBJ databases">
        <title>Foreign affairs: Plasmid Transfer between Roseobacters and Rhizobia.</title>
        <authorList>
            <person name="Bartling P."/>
            <person name="Bunk B."/>
            <person name="Overmann J."/>
            <person name="Brinkmann H."/>
            <person name="Petersen J."/>
        </authorList>
    </citation>
    <scope>NUCLEOTIDE SEQUENCE [LARGE SCALE GENOMIC DNA]</scope>
    <source>
        <strain evidence="9 10">MACL11</strain>
    </source>
</reference>
<keyword evidence="6 7" id="KW-0472">Membrane</keyword>
<dbReference type="PRINTS" id="PR01036">
    <property type="entry name" value="TCRTETB"/>
</dbReference>
<keyword evidence="10" id="KW-1185">Reference proteome</keyword>
<feature type="transmembrane region" description="Helical" evidence="7">
    <location>
        <begin position="86"/>
        <end position="104"/>
    </location>
</feature>
<evidence type="ECO:0000313" key="10">
    <source>
        <dbReference type="Proteomes" id="UP000191135"/>
    </source>
</evidence>
<feature type="transmembrane region" description="Helical" evidence="7">
    <location>
        <begin position="316"/>
        <end position="336"/>
    </location>
</feature>
<dbReference type="GO" id="GO:0005886">
    <property type="term" value="C:plasma membrane"/>
    <property type="evidence" value="ECO:0007669"/>
    <property type="project" value="UniProtKB-SubCell"/>
</dbReference>
<feature type="transmembrane region" description="Helical" evidence="7">
    <location>
        <begin position="143"/>
        <end position="166"/>
    </location>
</feature>
<dbReference type="EMBL" id="CP020330">
    <property type="protein sequence ID" value="AQZ51680.1"/>
    <property type="molecule type" value="Genomic_DNA"/>
</dbReference>
<dbReference type="eggNOG" id="COG0477">
    <property type="taxonomic scope" value="Bacteria"/>
</dbReference>
<dbReference type="NCBIfam" id="TIGR00711">
    <property type="entry name" value="efflux_EmrB"/>
    <property type="match status" value="1"/>
</dbReference>
<dbReference type="SUPFAM" id="SSF103473">
    <property type="entry name" value="MFS general substrate transporter"/>
    <property type="match status" value="2"/>
</dbReference>
<evidence type="ECO:0000313" key="9">
    <source>
        <dbReference type="EMBL" id="AQZ51680.1"/>
    </source>
</evidence>
<protein>
    <submittedName>
        <fullName evidence="9">Spectinomycin tetracycline efflux pump</fullName>
    </submittedName>
</protein>
<keyword evidence="2" id="KW-0813">Transport</keyword>
<evidence type="ECO:0000256" key="3">
    <source>
        <dbReference type="ARBA" id="ARBA00022475"/>
    </source>
</evidence>
<evidence type="ECO:0000259" key="8">
    <source>
        <dbReference type="PROSITE" id="PS50850"/>
    </source>
</evidence>
<evidence type="ECO:0000256" key="7">
    <source>
        <dbReference type="SAM" id="Phobius"/>
    </source>
</evidence>
<dbReference type="GO" id="GO:0022857">
    <property type="term" value="F:transmembrane transporter activity"/>
    <property type="evidence" value="ECO:0007669"/>
    <property type="project" value="InterPro"/>
</dbReference>
<feature type="transmembrane region" description="Helical" evidence="7">
    <location>
        <begin position="17"/>
        <end position="37"/>
    </location>
</feature>
<evidence type="ECO:0000256" key="5">
    <source>
        <dbReference type="ARBA" id="ARBA00022989"/>
    </source>
</evidence>